<keyword evidence="5" id="KW-0819">tRNA processing</keyword>
<keyword evidence="4" id="KW-0963">Cytoplasm</keyword>
<proteinExistence type="inferred from homology"/>
<keyword evidence="6" id="KW-0479">Metal-binding</keyword>
<evidence type="ECO:0000256" key="2">
    <source>
        <dbReference type="ARBA" id="ARBA00007599"/>
    </source>
</evidence>
<evidence type="ECO:0000256" key="10">
    <source>
        <dbReference type="ARBA" id="ARBA00032441"/>
    </source>
</evidence>
<dbReference type="InterPro" id="IPR003442">
    <property type="entry name" value="T6A_TsaE"/>
</dbReference>
<evidence type="ECO:0000256" key="5">
    <source>
        <dbReference type="ARBA" id="ARBA00022694"/>
    </source>
</evidence>
<evidence type="ECO:0000313" key="12">
    <source>
        <dbReference type="Proteomes" id="UP001172036"/>
    </source>
</evidence>
<dbReference type="PANTHER" id="PTHR33540">
    <property type="entry name" value="TRNA THREONYLCARBAMOYLADENOSINE BIOSYNTHESIS PROTEIN TSAE"/>
    <property type="match status" value="1"/>
</dbReference>
<evidence type="ECO:0000256" key="8">
    <source>
        <dbReference type="ARBA" id="ARBA00022840"/>
    </source>
</evidence>
<dbReference type="SUPFAM" id="SSF52540">
    <property type="entry name" value="P-loop containing nucleoside triphosphate hydrolases"/>
    <property type="match status" value="1"/>
</dbReference>
<dbReference type="NCBIfam" id="TIGR00150">
    <property type="entry name" value="T6A_YjeE"/>
    <property type="match status" value="1"/>
</dbReference>
<organism evidence="11 12">
    <name type="scientific">Candidatus Phytoplasma melaleucae</name>
    <dbReference type="NCBI Taxonomy" id="2982630"/>
    <lineage>
        <taxon>Bacteria</taxon>
        <taxon>Bacillati</taxon>
        <taxon>Mycoplasmatota</taxon>
        <taxon>Mollicutes</taxon>
        <taxon>Acholeplasmatales</taxon>
        <taxon>Acholeplasmataceae</taxon>
        <taxon>Candidatus Phytoplasma</taxon>
    </lineage>
</organism>
<accession>A0ABT9DFF0</accession>
<name>A0ABT9DFF0_9MOLU</name>
<dbReference type="Gene3D" id="3.40.50.300">
    <property type="entry name" value="P-loop containing nucleotide triphosphate hydrolases"/>
    <property type="match status" value="1"/>
</dbReference>
<dbReference type="Proteomes" id="UP001172036">
    <property type="component" value="Unassembled WGS sequence"/>
</dbReference>
<dbReference type="InterPro" id="IPR027417">
    <property type="entry name" value="P-loop_NTPase"/>
</dbReference>
<keyword evidence="12" id="KW-1185">Reference proteome</keyword>
<evidence type="ECO:0000256" key="3">
    <source>
        <dbReference type="ARBA" id="ARBA00019010"/>
    </source>
</evidence>
<sequence>MKTQKRIIYYKKSSSALKTKWAGAIFGNIILTYKHITQNKNIILIEGAMGSGKTVFIKGIAKQLGVNSNINSPTFTLWKTYLFQKRRIYHLDMYRVLNFPIKQLFIEELLEYLDLGDILLIETLPGINIDIIPFWNFRVYIDILKPKMRNICIEKSFFC</sequence>
<evidence type="ECO:0000256" key="7">
    <source>
        <dbReference type="ARBA" id="ARBA00022741"/>
    </source>
</evidence>
<evidence type="ECO:0000313" key="11">
    <source>
        <dbReference type="EMBL" id="MDO8168204.1"/>
    </source>
</evidence>
<keyword evidence="7" id="KW-0547">Nucleotide-binding</keyword>
<dbReference type="PANTHER" id="PTHR33540:SF2">
    <property type="entry name" value="TRNA THREONYLCARBAMOYLADENOSINE BIOSYNTHESIS PROTEIN TSAE"/>
    <property type="match status" value="1"/>
</dbReference>
<comment type="caution">
    <text evidence="11">The sequence shown here is derived from an EMBL/GenBank/DDBJ whole genome shotgun (WGS) entry which is preliminary data.</text>
</comment>
<keyword evidence="8" id="KW-0067">ATP-binding</keyword>
<evidence type="ECO:0000256" key="4">
    <source>
        <dbReference type="ARBA" id="ARBA00022490"/>
    </source>
</evidence>
<dbReference type="EMBL" id="JAOSID010000007">
    <property type="protein sequence ID" value="MDO8168204.1"/>
    <property type="molecule type" value="Genomic_DNA"/>
</dbReference>
<reference evidence="11 12" key="1">
    <citation type="journal article" date="2023" name="Int. J. Syst. Evol. Microbiol.">
        <title>The observation of taxonomic boundaries for the 16SrII and 16SrXXV phytoplasmas using genome-based delimitation.</title>
        <authorList>
            <person name="Rodrigues Jardim B."/>
            <person name="Tran-Nguyen L.T.T."/>
            <person name="Gambley C."/>
            <person name="Al-Sadi A.M."/>
            <person name="Al-Subhi A.M."/>
            <person name="Foissac X."/>
            <person name="Salar P."/>
            <person name="Cai H."/>
            <person name="Yang J.Y."/>
            <person name="Davis R."/>
            <person name="Jones L."/>
            <person name="Rodoni B."/>
            <person name="Constable F.E."/>
        </authorList>
    </citation>
    <scope>NUCLEOTIDE SEQUENCE [LARGE SCALE GENOMIC DNA]</scope>
    <source>
        <strain evidence="11">BAWM-155c</strain>
    </source>
</reference>
<keyword evidence="9" id="KW-0460">Magnesium</keyword>
<dbReference type="Pfam" id="PF02367">
    <property type="entry name" value="TsaE"/>
    <property type="match status" value="1"/>
</dbReference>
<dbReference type="RefSeq" id="WP_304515409.1">
    <property type="nucleotide sequence ID" value="NZ_JAOSID010000007.1"/>
</dbReference>
<protein>
    <recommendedName>
        <fullName evidence="3">tRNA threonylcarbamoyladenosine biosynthesis protein TsaE</fullName>
    </recommendedName>
    <alternativeName>
        <fullName evidence="10">t(6)A37 threonylcarbamoyladenosine biosynthesis protein TsaE</fullName>
    </alternativeName>
</protein>
<gene>
    <name evidence="11" type="primary">tsaE</name>
    <name evidence="11" type="ORF">OC680_01785</name>
</gene>
<evidence type="ECO:0000256" key="9">
    <source>
        <dbReference type="ARBA" id="ARBA00022842"/>
    </source>
</evidence>
<evidence type="ECO:0000256" key="6">
    <source>
        <dbReference type="ARBA" id="ARBA00022723"/>
    </source>
</evidence>
<comment type="subcellular location">
    <subcellularLocation>
        <location evidence="1">Cytoplasm</location>
    </subcellularLocation>
</comment>
<evidence type="ECO:0000256" key="1">
    <source>
        <dbReference type="ARBA" id="ARBA00004496"/>
    </source>
</evidence>
<comment type="similarity">
    <text evidence="2">Belongs to the TsaE family.</text>
</comment>